<proteinExistence type="predicted"/>
<evidence type="ECO:0000313" key="2">
    <source>
        <dbReference type="Proteomes" id="UP000280726"/>
    </source>
</evidence>
<keyword evidence="2" id="KW-1185">Reference proteome</keyword>
<dbReference type="SUPFAM" id="SSF53448">
    <property type="entry name" value="Nucleotide-diphospho-sugar transferases"/>
    <property type="match status" value="2"/>
</dbReference>
<dbReference type="GO" id="GO:0016740">
    <property type="term" value="F:transferase activity"/>
    <property type="evidence" value="ECO:0007669"/>
    <property type="project" value="UniProtKB-KW"/>
</dbReference>
<dbReference type="PANTHER" id="PTHR43179:SF7">
    <property type="entry name" value="RHAMNOSYLTRANSFERASE WBBL"/>
    <property type="match status" value="1"/>
</dbReference>
<dbReference type="PANTHER" id="PTHR43179">
    <property type="entry name" value="RHAMNOSYLTRANSFERASE WBBL"/>
    <property type="match status" value="1"/>
</dbReference>
<gene>
    <name evidence="1" type="ORF">EDD32_0323</name>
</gene>
<evidence type="ECO:0000313" key="1">
    <source>
        <dbReference type="EMBL" id="RPF25909.1"/>
    </source>
</evidence>
<dbReference type="EMBL" id="RKRA01000001">
    <property type="protein sequence ID" value="RPF25909.1"/>
    <property type="molecule type" value="Genomic_DNA"/>
</dbReference>
<reference evidence="1 2" key="1">
    <citation type="submission" date="2018-11" db="EMBL/GenBank/DDBJ databases">
        <title>Sequencing the genomes of 1000 actinobacteria strains.</title>
        <authorList>
            <person name="Klenk H.-P."/>
        </authorList>
    </citation>
    <scope>NUCLEOTIDE SEQUENCE [LARGE SCALE GENOMIC DNA]</scope>
    <source>
        <strain evidence="1 2">DSM 14418</strain>
    </source>
</reference>
<dbReference type="OrthoDB" id="7615426at2"/>
<dbReference type="Pfam" id="PF13641">
    <property type="entry name" value="Glyco_tranf_2_3"/>
    <property type="match status" value="1"/>
</dbReference>
<dbReference type="Proteomes" id="UP000280726">
    <property type="component" value="Unassembled WGS sequence"/>
</dbReference>
<keyword evidence="1" id="KW-0808">Transferase</keyword>
<accession>A0A3N4YXL0</accession>
<organism evidence="1 2">
    <name type="scientific">Georgenia muralis</name>
    <dbReference type="NCBI Taxonomy" id="154117"/>
    <lineage>
        <taxon>Bacteria</taxon>
        <taxon>Bacillati</taxon>
        <taxon>Actinomycetota</taxon>
        <taxon>Actinomycetes</taxon>
        <taxon>Micrococcales</taxon>
        <taxon>Bogoriellaceae</taxon>
        <taxon>Georgenia</taxon>
    </lineage>
</organism>
<dbReference type="Gene3D" id="3.90.550.10">
    <property type="entry name" value="Spore Coat Polysaccharide Biosynthesis Protein SpsA, Chain A"/>
    <property type="match status" value="2"/>
</dbReference>
<sequence>MSPALCLVVAVPTSPSGDTDGRLLEATLASFVAQGEGSWEVLTVEVPADPSPLGAAALTHAATTTTAAYVALVEAGDRLEPGALSAVLEGVGDRRPGLLYTDEQWPAQGAAGIFTKPDWMPRYLEALPYPGRLTFFRRDVLLDAGAWRHEHGPAFEWDTLLRVTELTDDVVHVPVLGVSRHRPPELASLLESGRDAVAARFRRLDVPATVEVVRSGDQGFLRVWRDVPDPPLVTLVIPTAGGRRKVRGEDVVLVTNALRALLERTSYPRWEVVLVVSDGTPAETIRESTALLGDRLAAVVPVSGPFNFSRSVNSGAAAARGDFVLALNDDTEVIEPRWLDRMVAVAQDPDVGAVGAKLLFEDGRIQHAGIVFANDGRPLHVHIFESDADAGHFGSKVVDLDYLAVTGACLLVRRSLYETVGGFTEDLPLNFNDVDFCLKLVATGHRVVCTPYARLHHYESSTRHAEVRDFELEALAWWRPWTLADPHVNVRGIV</sequence>
<comment type="caution">
    <text evidence="1">The sequence shown here is derived from an EMBL/GenBank/DDBJ whole genome shotgun (WGS) entry which is preliminary data.</text>
</comment>
<dbReference type="InterPro" id="IPR029044">
    <property type="entry name" value="Nucleotide-diphossugar_trans"/>
</dbReference>
<name>A0A3N4YXL0_9MICO</name>
<dbReference type="AlphaFoldDB" id="A0A3N4YXL0"/>
<protein>
    <submittedName>
        <fullName evidence="1">GT2 family glycosyltransferase</fullName>
    </submittedName>
</protein>
<dbReference type="RefSeq" id="WP_123914031.1">
    <property type="nucleotide sequence ID" value="NZ_RKRA01000001.1"/>
</dbReference>